<evidence type="ECO:0000256" key="3">
    <source>
        <dbReference type="ARBA" id="ARBA00022723"/>
    </source>
</evidence>
<dbReference type="EMBL" id="LT598454">
    <property type="protein sequence ID" value="SCU85702.1"/>
    <property type="molecule type" value="Genomic_DNA"/>
</dbReference>
<comment type="cofactor">
    <cofactor evidence="1">
        <name>heme b</name>
        <dbReference type="ChEBI" id="CHEBI:60344"/>
    </cofactor>
</comment>
<feature type="region of interest" description="Disordered" evidence="6">
    <location>
        <begin position="1"/>
        <end position="21"/>
    </location>
</feature>
<evidence type="ECO:0000256" key="4">
    <source>
        <dbReference type="ARBA" id="ARBA00023004"/>
    </source>
</evidence>
<dbReference type="Proteomes" id="UP000190274">
    <property type="component" value="Chromosome D"/>
</dbReference>
<dbReference type="GO" id="GO:0046872">
    <property type="term" value="F:metal ion binding"/>
    <property type="evidence" value="ECO:0007669"/>
    <property type="project" value="UniProtKB-KW"/>
</dbReference>
<keyword evidence="2" id="KW-0349">Heme</keyword>
<dbReference type="Pfam" id="PF13816">
    <property type="entry name" value="Dehydratase_hem"/>
    <property type="match status" value="1"/>
</dbReference>
<dbReference type="OrthoDB" id="3359285at2759"/>
<protein>
    <submittedName>
        <fullName evidence="7">LADA_0D09098g1_1</fullName>
    </submittedName>
</protein>
<evidence type="ECO:0000256" key="2">
    <source>
        <dbReference type="ARBA" id="ARBA00022617"/>
    </source>
</evidence>
<reference evidence="7 8" key="1">
    <citation type="submission" date="2016-03" db="EMBL/GenBank/DDBJ databases">
        <authorList>
            <person name="Devillers H."/>
        </authorList>
    </citation>
    <scope>NUCLEOTIDE SEQUENCE [LARGE SCALE GENOMIC DNA]</scope>
    <source>
        <strain evidence="7">CBS 10888</strain>
    </source>
</reference>
<evidence type="ECO:0000256" key="1">
    <source>
        <dbReference type="ARBA" id="ARBA00001970"/>
    </source>
</evidence>
<organism evidence="7 8">
    <name type="scientific">Lachancea dasiensis</name>
    <dbReference type="NCBI Taxonomy" id="1072105"/>
    <lineage>
        <taxon>Eukaryota</taxon>
        <taxon>Fungi</taxon>
        <taxon>Dikarya</taxon>
        <taxon>Ascomycota</taxon>
        <taxon>Saccharomycotina</taxon>
        <taxon>Saccharomycetes</taxon>
        <taxon>Saccharomycetales</taxon>
        <taxon>Saccharomycetaceae</taxon>
        <taxon>Lachancea</taxon>
    </lineage>
</organism>
<keyword evidence="4" id="KW-0408">Iron</keyword>
<evidence type="ECO:0000313" key="8">
    <source>
        <dbReference type="Proteomes" id="UP000190274"/>
    </source>
</evidence>
<accession>A0A1G4J7V5</accession>
<keyword evidence="8" id="KW-1185">Reference proteome</keyword>
<dbReference type="GO" id="GO:0016829">
    <property type="term" value="F:lyase activity"/>
    <property type="evidence" value="ECO:0007669"/>
    <property type="project" value="UniProtKB-KW"/>
</dbReference>
<evidence type="ECO:0000313" key="7">
    <source>
        <dbReference type="EMBL" id="SCU85702.1"/>
    </source>
</evidence>
<evidence type="ECO:0000256" key="5">
    <source>
        <dbReference type="ARBA" id="ARBA00023239"/>
    </source>
</evidence>
<keyword evidence="3" id="KW-0479">Metal-binding</keyword>
<dbReference type="InterPro" id="IPR025702">
    <property type="entry name" value="OXD"/>
</dbReference>
<keyword evidence="5" id="KW-0456">Lyase</keyword>
<gene>
    <name evidence="7" type="ORF">LADA_0D09098G</name>
</gene>
<dbReference type="AlphaFoldDB" id="A0A1G4J7V5"/>
<sequence length="363" mass="42328">MTFQFLDKAPEESYGPPTRRFPLRKPENHQPLVQRWSFLLPEKEPNMFVVFVGAQARTEEGLNRHSLVKWVETYLRLHKSGPACVDFSKRQVKPELFEWVVASYWISTERFRGWRDDELVEQWWHESERLDSDEGCWREILTVPRDRQESIYWKDYPAGLMASEAVQIFPTPFCGYYGAMRDRLPAAANDALESPLKEELVPKNCQATQRGHWKVTAPHNLTVIRSGHSWERMDDGQFKDYERRLKSPLSIGMAYLAKNPTPTGCASLRWLSTVDCSGKSVPEAHALGYFTSFEQMENWAERHPTHAAIFNAAMRRYKSYGSQNQLRTWHEVYVVPEGFQTFEYLNCDSTTGLLPYFAAERIR</sequence>
<name>A0A1G4J7V5_9SACH</name>
<evidence type="ECO:0000256" key="6">
    <source>
        <dbReference type="SAM" id="MobiDB-lite"/>
    </source>
</evidence>
<proteinExistence type="predicted"/>